<keyword evidence="4" id="KW-0963">Cytoplasm</keyword>
<name>A0A9D4LXK4_DREPO</name>
<dbReference type="AlphaFoldDB" id="A0A9D4LXK4"/>
<comment type="subcellular location">
    <subcellularLocation>
        <location evidence="2">Cytoplasm</location>
        <location evidence="2">Perinuclear region</location>
    </subcellularLocation>
    <subcellularLocation>
        <location evidence="1">Lysosome membrane</location>
        <topology evidence="1">Multi-pass membrane protein</topology>
    </subcellularLocation>
</comment>
<sequence>MTTHVYTSNVYNAQSQPAPPGYYSQPAAPGYYSQTAPQPICQYPYTQAPNPHVQNMFQAQQNTTVAVISAGNARTGNCPHCGQGILIKMYSTCGILLAILLFPVGVLFCLCMEEKRCTHCNCSF</sequence>
<protein>
    <recommendedName>
        <fullName evidence="9">Membrane protein BRI3</fullName>
    </recommendedName>
    <alternativeName>
        <fullName evidence="10">Brain protein I3</fullName>
    </alternativeName>
</protein>
<feature type="transmembrane region" description="Helical" evidence="12">
    <location>
        <begin position="89"/>
        <end position="111"/>
    </location>
</feature>
<keyword evidence="5 12" id="KW-0812">Transmembrane</keyword>
<evidence type="ECO:0000256" key="12">
    <source>
        <dbReference type="SAM" id="Phobius"/>
    </source>
</evidence>
<evidence type="ECO:0000256" key="1">
    <source>
        <dbReference type="ARBA" id="ARBA00004155"/>
    </source>
</evidence>
<dbReference type="GO" id="GO:0048471">
    <property type="term" value="C:perinuclear region of cytoplasm"/>
    <property type="evidence" value="ECO:0007669"/>
    <property type="project" value="UniProtKB-SubCell"/>
</dbReference>
<keyword evidence="7 12" id="KW-0472">Membrane</keyword>
<evidence type="ECO:0000256" key="8">
    <source>
        <dbReference type="ARBA" id="ARBA00023228"/>
    </source>
</evidence>
<dbReference type="EMBL" id="JAIWYP010000002">
    <property type="protein sequence ID" value="KAH3866543.1"/>
    <property type="molecule type" value="Genomic_DNA"/>
</dbReference>
<dbReference type="GO" id="GO:0005765">
    <property type="term" value="C:lysosomal membrane"/>
    <property type="evidence" value="ECO:0007669"/>
    <property type="project" value="UniProtKB-SubCell"/>
</dbReference>
<dbReference type="OrthoDB" id="6363828at2759"/>
<keyword evidence="8" id="KW-0458">Lysosome</keyword>
<evidence type="ECO:0000313" key="13">
    <source>
        <dbReference type="EMBL" id="KAH3866543.1"/>
    </source>
</evidence>
<evidence type="ECO:0000256" key="11">
    <source>
        <dbReference type="ARBA" id="ARBA00046593"/>
    </source>
</evidence>
<evidence type="ECO:0000256" key="2">
    <source>
        <dbReference type="ARBA" id="ARBA00004556"/>
    </source>
</evidence>
<organism evidence="13 14">
    <name type="scientific">Dreissena polymorpha</name>
    <name type="common">Zebra mussel</name>
    <name type="synonym">Mytilus polymorpha</name>
    <dbReference type="NCBI Taxonomy" id="45954"/>
    <lineage>
        <taxon>Eukaryota</taxon>
        <taxon>Metazoa</taxon>
        <taxon>Spiralia</taxon>
        <taxon>Lophotrochozoa</taxon>
        <taxon>Mollusca</taxon>
        <taxon>Bivalvia</taxon>
        <taxon>Autobranchia</taxon>
        <taxon>Heteroconchia</taxon>
        <taxon>Euheterodonta</taxon>
        <taxon>Imparidentia</taxon>
        <taxon>Neoheterodontei</taxon>
        <taxon>Myida</taxon>
        <taxon>Dreissenoidea</taxon>
        <taxon>Dreissenidae</taxon>
        <taxon>Dreissena</taxon>
    </lineage>
</organism>
<dbReference type="Proteomes" id="UP000828390">
    <property type="component" value="Unassembled WGS sequence"/>
</dbReference>
<evidence type="ECO:0000256" key="10">
    <source>
        <dbReference type="ARBA" id="ARBA00035449"/>
    </source>
</evidence>
<evidence type="ECO:0000313" key="14">
    <source>
        <dbReference type="Proteomes" id="UP000828390"/>
    </source>
</evidence>
<evidence type="ECO:0000256" key="4">
    <source>
        <dbReference type="ARBA" id="ARBA00022490"/>
    </source>
</evidence>
<comment type="subunit">
    <text evidence="11">Interacts with BRI3BP. Interacts with MGAT1 and IFITM3.</text>
</comment>
<dbReference type="InterPro" id="IPR019317">
    <property type="entry name" value="BRI3"/>
</dbReference>
<evidence type="ECO:0000256" key="7">
    <source>
        <dbReference type="ARBA" id="ARBA00023136"/>
    </source>
</evidence>
<reference evidence="13" key="1">
    <citation type="journal article" date="2019" name="bioRxiv">
        <title>The Genome of the Zebra Mussel, Dreissena polymorpha: A Resource for Invasive Species Research.</title>
        <authorList>
            <person name="McCartney M.A."/>
            <person name="Auch B."/>
            <person name="Kono T."/>
            <person name="Mallez S."/>
            <person name="Zhang Y."/>
            <person name="Obille A."/>
            <person name="Becker A."/>
            <person name="Abrahante J.E."/>
            <person name="Garbe J."/>
            <person name="Badalamenti J.P."/>
            <person name="Herman A."/>
            <person name="Mangelson H."/>
            <person name="Liachko I."/>
            <person name="Sullivan S."/>
            <person name="Sone E.D."/>
            <person name="Koren S."/>
            <person name="Silverstein K.A.T."/>
            <person name="Beckman K.B."/>
            <person name="Gohl D.M."/>
        </authorList>
    </citation>
    <scope>NUCLEOTIDE SEQUENCE</scope>
    <source>
        <strain evidence="13">Duluth1</strain>
        <tissue evidence="13">Whole animal</tissue>
    </source>
</reference>
<comment type="caution">
    <text evidence="13">The sequence shown here is derived from an EMBL/GenBank/DDBJ whole genome shotgun (WGS) entry which is preliminary data.</text>
</comment>
<gene>
    <name evidence="13" type="ORF">DPMN_029620</name>
</gene>
<evidence type="ECO:0000256" key="3">
    <source>
        <dbReference type="ARBA" id="ARBA00008090"/>
    </source>
</evidence>
<keyword evidence="6 12" id="KW-1133">Transmembrane helix</keyword>
<dbReference type="Pfam" id="PF10164">
    <property type="entry name" value="BRI3"/>
    <property type="match status" value="1"/>
</dbReference>
<evidence type="ECO:0000256" key="9">
    <source>
        <dbReference type="ARBA" id="ARBA00035284"/>
    </source>
</evidence>
<evidence type="ECO:0000256" key="5">
    <source>
        <dbReference type="ARBA" id="ARBA00022692"/>
    </source>
</evidence>
<reference evidence="13" key="2">
    <citation type="submission" date="2020-11" db="EMBL/GenBank/DDBJ databases">
        <authorList>
            <person name="McCartney M.A."/>
            <person name="Auch B."/>
            <person name="Kono T."/>
            <person name="Mallez S."/>
            <person name="Becker A."/>
            <person name="Gohl D.M."/>
            <person name="Silverstein K.A.T."/>
            <person name="Koren S."/>
            <person name="Bechman K.B."/>
            <person name="Herman A."/>
            <person name="Abrahante J.E."/>
            <person name="Garbe J."/>
        </authorList>
    </citation>
    <scope>NUCLEOTIDE SEQUENCE</scope>
    <source>
        <strain evidence="13">Duluth1</strain>
        <tissue evidence="13">Whole animal</tissue>
    </source>
</reference>
<proteinExistence type="inferred from homology"/>
<evidence type="ECO:0000256" key="6">
    <source>
        <dbReference type="ARBA" id="ARBA00022989"/>
    </source>
</evidence>
<keyword evidence="14" id="KW-1185">Reference proteome</keyword>
<comment type="similarity">
    <text evidence="3">Belongs to the BRI3 family.</text>
</comment>
<dbReference type="PANTHER" id="PTHR13551:SF1">
    <property type="entry name" value="MEMBRANE PROTEIN BRI3"/>
    <property type="match status" value="1"/>
</dbReference>
<accession>A0A9D4LXK4</accession>
<dbReference type="PANTHER" id="PTHR13551">
    <property type="entry name" value="BRAIN PROTEIN I3"/>
    <property type="match status" value="1"/>
</dbReference>